<gene>
    <name evidence="2" type="ORF">BGZ80_006364</name>
</gene>
<dbReference type="Proteomes" id="UP000703661">
    <property type="component" value="Unassembled WGS sequence"/>
</dbReference>
<keyword evidence="1" id="KW-0732">Signal</keyword>
<name>A0A9P6MZ83_9FUNG</name>
<accession>A0A9P6MZ83</accession>
<keyword evidence="3" id="KW-1185">Reference proteome</keyword>
<feature type="signal peptide" evidence="1">
    <location>
        <begin position="1"/>
        <end position="19"/>
    </location>
</feature>
<evidence type="ECO:0008006" key="4">
    <source>
        <dbReference type="Google" id="ProtNLM"/>
    </source>
</evidence>
<dbReference type="OrthoDB" id="2368484at2759"/>
<evidence type="ECO:0000313" key="3">
    <source>
        <dbReference type="Proteomes" id="UP000703661"/>
    </source>
</evidence>
<sequence length="143" mass="16340">MRHFLFYMLAATLPAVTLARQESFCEEKAPHRGRLFGRPTYYNLQENIPGYIFFEDKRIHGRIHGPTFWHIRGKLQDELSLEALLVDPVIYSLNRPQDLEGSFTGSIGRGEVTLKWESGATIVGRTNVGDFDIKGETHVEYSP</sequence>
<dbReference type="AlphaFoldDB" id="A0A9P6MZ83"/>
<protein>
    <recommendedName>
        <fullName evidence="4">Secreted protein</fullName>
    </recommendedName>
</protein>
<dbReference type="EMBL" id="JAAAID010000314">
    <property type="protein sequence ID" value="KAG0019057.1"/>
    <property type="molecule type" value="Genomic_DNA"/>
</dbReference>
<proteinExistence type="predicted"/>
<evidence type="ECO:0000256" key="1">
    <source>
        <dbReference type="SAM" id="SignalP"/>
    </source>
</evidence>
<feature type="chain" id="PRO_5040109231" description="Secreted protein" evidence="1">
    <location>
        <begin position="20"/>
        <end position="143"/>
    </location>
</feature>
<comment type="caution">
    <text evidence="2">The sequence shown here is derived from an EMBL/GenBank/DDBJ whole genome shotgun (WGS) entry which is preliminary data.</text>
</comment>
<reference evidence="2" key="1">
    <citation type="journal article" date="2020" name="Fungal Divers.">
        <title>Resolving the Mortierellaceae phylogeny through synthesis of multi-gene phylogenetics and phylogenomics.</title>
        <authorList>
            <person name="Vandepol N."/>
            <person name="Liber J."/>
            <person name="Desiro A."/>
            <person name="Na H."/>
            <person name="Kennedy M."/>
            <person name="Barry K."/>
            <person name="Grigoriev I.V."/>
            <person name="Miller A.N."/>
            <person name="O'Donnell K."/>
            <person name="Stajich J.E."/>
            <person name="Bonito G."/>
        </authorList>
    </citation>
    <scope>NUCLEOTIDE SEQUENCE</scope>
    <source>
        <strain evidence="2">NRRL 2769</strain>
    </source>
</reference>
<evidence type="ECO:0000313" key="2">
    <source>
        <dbReference type="EMBL" id="KAG0019057.1"/>
    </source>
</evidence>
<organism evidence="2 3">
    <name type="scientific">Entomortierella chlamydospora</name>
    <dbReference type="NCBI Taxonomy" id="101097"/>
    <lineage>
        <taxon>Eukaryota</taxon>
        <taxon>Fungi</taxon>
        <taxon>Fungi incertae sedis</taxon>
        <taxon>Mucoromycota</taxon>
        <taxon>Mortierellomycotina</taxon>
        <taxon>Mortierellomycetes</taxon>
        <taxon>Mortierellales</taxon>
        <taxon>Mortierellaceae</taxon>
        <taxon>Entomortierella</taxon>
    </lineage>
</organism>